<keyword evidence="1" id="KW-0862">Zinc</keyword>
<accession>A0A5J5ENZ8</accession>
<feature type="domain" description="C2H2-type" evidence="3">
    <location>
        <begin position="196"/>
        <end position="224"/>
    </location>
</feature>
<dbReference type="InParanoid" id="A0A5J5ENZ8"/>
<feature type="region of interest" description="Disordered" evidence="2">
    <location>
        <begin position="119"/>
        <end position="168"/>
    </location>
</feature>
<evidence type="ECO:0000313" key="5">
    <source>
        <dbReference type="Proteomes" id="UP000326924"/>
    </source>
</evidence>
<gene>
    <name evidence="4" type="ORF">FN846DRAFT_962707</name>
</gene>
<keyword evidence="5" id="KW-1185">Reference proteome</keyword>
<proteinExistence type="predicted"/>
<sequence>METTTPEIGNKCVHSFVEAISETPAAASMHDQPAATASDEEKQQHDKPEQLADTTDKSHGPHRIDETGGSQAEEAHETPSVGKIDGADAEEAHDCGEEPTKAQYAEKLRLLEAKIQELRGQTARESESSRQSREENQELREKNQQLREENQELREKNQQLTAESRKSNDLLGATTKKLREALLSDAWLEEWDSQIFRCTKCNRPLGTRERLLEHQKFWHSANSPGIGLYVRPRPNGLGELQELMKDGDLVLTFKSFFYPSISYLVSSHVLCMTSRVFLKMFGRASPYKEAAAVRRANVLGSSPAVISLEDNGQAFGFILQLLHHRHDLVPQTLDFGVLVRVAAICDKYEFHGALKQTIDKYLDPYKTKVASRGYEDWLLVSYVFGYADLFTKASQSIILTGPWNYQNESFHTAISSVLSPFTPYTLIDKPTEKRKEARDKIRRHVESIQAEWSQTLGEDTKQICKIKDNAKECDALLFGHLVQSDAKYCLREDETWGKSLESISALINQIPDLYLPSMPTKTSVPSKTALDLLCRPGSLSHANCSWVPKLKLRTDTCIASIEGLQLSDFPSSGGKIST</sequence>
<dbReference type="OrthoDB" id="5275938at2759"/>
<protein>
    <recommendedName>
        <fullName evidence="3">C2H2-type domain-containing protein</fullName>
    </recommendedName>
</protein>
<comment type="caution">
    <text evidence="4">The sequence shown here is derived from an EMBL/GenBank/DDBJ whole genome shotgun (WGS) entry which is preliminary data.</text>
</comment>
<evidence type="ECO:0000313" key="4">
    <source>
        <dbReference type="EMBL" id="KAA8898264.1"/>
    </source>
</evidence>
<keyword evidence="1" id="KW-0863">Zinc-finger</keyword>
<dbReference type="GO" id="GO:0008270">
    <property type="term" value="F:zinc ion binding"/>
    <property type="evidence" value="ECO:0007669"/>
    <property type="project" value="UniProtKB-KW"/>
</dbReference>
<evidence type="ECO:0000256" key="1">
    <source>
        <dbReference type="PROSITE-ProRule" id="PRU00042"/>
    </source>
</evidence>
<dbReference type="PROSITE" id="PS00028">
    <property type="entry name" value="ZINC_FINGER_C2H2_1"/>
    <property type="match status" value="1"/>
</dbReference>
<organism evidence="4 5">
    <name type="scientific">Sphaerosporella brunnea</name>
    <dbReference type="NCBI Taxonomy" id="1250544"/>
    <lineage>
        <taxon>Eukaryota</taxon>
        <taxon>Fungi</taxon>
        <taxon>Dikarya</taxon>
        <taxon>Ascomycota</taxon>
        <taxon>Pezizomycotina</taxon>
        <taxon>Pezizomycetes</taxon>
        <taxon>Pezizales</taxon>
        <taxon>Pyronemataceae</taxon>
        <taxon>Sphaerosporella</taxon>
    </lineage>
</organism>
<dbReference type="EMBL" id="VXIS01000188">
    <property type="protein sequence ID" value="KAA8898264.1"/>
    <property type="molecule type" value="Genomic_DNA"/>
</dbReference>
<evidence type="ECO:0000256" key="2">
    <source>
        <dbReference type="SAM" id="MobiDB-lite"/>
    </source>
</evidence>
<name>A0A5J5ENZ8_9PEZI</name>
<evidence type="ECO:0000259" key="3">
    <source>
        <dbReference type="PROSITE" id="PS50157"/>
    </source>
</evidence>
<dbReference type="Proteomes" id="UP000326924">
    <property type="component" value="Unassembled WGS sequence"/>
</dbReference>
<feature type="compositionally biased region" description="Basic and acidic residues" evidence="2">
    <location>
        <begin position="39"/>
        <end position="66"/>
    </location>
</feature>
<feature type="region of interest" description="Disordered" evidence="2">
    <location>
        <begin position="23"/>
        <end position="98"/>
    </location>
</feature>
<dbReference type="PROSITE" id="PS50157">
    <property type="entry name" value="ZINC_FINGER_C2H2_2"/>
    <property type="match status" value="1"/>
</dbReference>
<dbReference type="InterPro" id="IPR013087">
    <property type="entry name" value="Znf_C2H2_type"/>
</dbReference>
<keyword evidence="1" id="KW-0479">Metal-binding</keyword>
<reference evidence="4 5" key="1">
    <citation type="submission" date="2019-09" db="EMBL/GenBank/DDBJ databases">
        <title>Draft genome of the ectomycorrhizal ascomycete Sphaerosporella brunnea.</title>
        <authorList>
            <consortium name="DOE Joint Genome Institute"/>
            <person name="Benucci G.M."/>
            <person name="Marozzi G."/>
            <person name="Antonielli L."/>
            <person name="Sanchez S."/>
            <person name="Marco P."/>
            <person name="Wang X."/>
            <person name="Falini L.B."/>
            <person name="Barry K."/>
            <person name="Haridas S."/>
            <person name="Lipzen A."/>
            <person name="Labutti K."/>
            <person name="Grigoriev I.V."/>
            <person name="Murat C."/>
            <person name="Martin F."/>
            <person name="Albertini E."/>
            <person name="Donnini D."/>
            <person name="Bonito G."/>
        </authorList>
    </citation>
    <scope>NUCLEOTIDE SEQUENCE [LARGE SCALE GENOMIC DNA]</scope>
    <source>
        <strain evidence="4 5">Sb_GMNB300</strain>
    </source>
</reference>
<dbReference type="AlphaFoldDB" id="A0A5J5ENZ8"/>